<dbReference type="Pfam" id="PF10356">
    <property type="entry name" value="RRG7"/>
    <property type="match status" value="1"/>
</dbReference>
<dbReference type="InterPro" id="IPR018828">
    <property type="entry name" value="RRG7"/>
</dbReference>
<dbReference type="PANTHER" id="PTHR28133">
    <property type="entry name" value="REQUIRED FOR RESPIRATORY GROWTH PROTEIN 7, MITOCHONDRIAL"/>
    <property type="match status" value="1"/>
</dbReference>
<dbReference type="Proteomes" id="UP000292957">
    <property type="component" value="Unassembled WGS sequence"/>
</dbReference>
<organism evidence="3">
    <name type="scientific">Dichomitus squalens</name>
    <dbReference type="NCBI Taxonomy" id="114155"/>
    <lineage>
        <taxon>Eukaryota</taxon>
        <taxon>Fungi</taxon>
        <taxon>Dikarya</taxon>
        <taxon>Basidiomycota</taxon>
        <taxon>Agaricomycotina</taxon>
        <taxon>Agaricomycetes</taxon>
        <taxon>Polyporales</taxon>
        <taxon>Polyporaceae</taxon>
        <taxon>Dichomitus</taxon>
    </lineage>
</organism>
<protein>
    <recommendedName>
        <fullName evidence="6">Restriction endonuclease type IV Mrr domain-containing protein</fullName>
    </recommendedName>
</protein>
<evidence type="ECO:0000313" key="3">
    <source>
        <dbReference type="EMBL" id="TBU26168.1"/>
    </source>
</evidence>
<dbReference type="AlphaFoldDB" id="A0A4Q9MHS1"/>
<sequence>MGIIPHSLTTLAKGLSFESRTIGILREHLSISCRHVGGRGDGGIDLLGWWWLPHECLSHAAYQDSSNPVENRPARTPLRIFAQCKAEEKKIGPRYVREFEGTILRNCLSQTAGESGGSVTGLSRNAAVGVFASTSPFTKASLLQAYSSPLPLVLLYLPNAPVSVSNVESGSSPLGALVFNPALNGASGLLRDTVEARWERLRESEEGRPRLWYNGRPLESWTPDENFEGIPERLD</sequence>
<keyword evidence="5" id="KW-1185">Reference proteome</keyword>
<dbReference type="Proteomes" id="UP000292082">
    <property type="component" value="Unassembled WGS sequence"/>
</dbReference>
<dbReference type="EMBL" id="ML143450">
    <property type="protein sequence ID" value="TBU26168.1"/>
    <property type="molecule type" value="Genomic_DNA"/>
</dbReference>
<dbReference type="GO" id="GO:0003676">
    <property type="term" value="F:nucleic acid binding"/>
    <property type="evidence" value="ECO:0007669"/>
    <property type="project" value="InterPro"/>
</dbReference>
<evidence type="ECO:0000313" key="4">
    <source>
        <dbReference type="EMBL" id="TBU61170.1"/>
    </source>
</evidence>
<proteinExistence type="predicted"/>
<comment type="subcellular location">
    <subcellularLocation>
        <location evidence="1">Mitochondrion</location>
    </subcellularLocation>
</comment>
<accession>A0A4Q9MHS1</accession>
<dbReference type="InterPro" id="IPR011856">
    <property type="entry name" value="tRNA_endonuc-like_dom_sf"/>
</dbReference>
<evidence type="ECO:0008006" key="6">
    <source>
        <dbReference type="Google" id="ProtNLM"/>
    </source>
</evidence>
<dbReference type="GO" id="GO:0005739">
    <property type="term" value="C:mitochondrion"/>
    <property type="evidence" value="ECO:0007669"/>
    <property type="project" value="UniProtKB-SubCell"/>
</dbReference>
<gene>
    <name evidence="4" type="ORF">BD310DRAFT_240107</name>
    <name evidence="3" type="ORF">BD311DRAFT_460336</name>
</gene>
<dbReference type="OMA" id="VDLVGWW"/>
<dbReference type="OrthoDB" id="20734at2759"/>
<evidence type="ECO:0000256" key="1">
    <source>
        <dbReference type="ARBA" id="ARBA00004173"/>
    </source>
</evidence>
<dbReference type="EMBL" id="ML145100">
    <property type="protein sequence ID" value="TBU61170.1"/>
    <property type="molecule type" value="Genomic_DNA"/>
</dbReference>
<keyword evidence="2" id="KW-0496">Mitochondrion</keyword>
<evidence type="ECO:0000256" key="2">
    <source>
        <dbReference type="ARBA" id="ARBA00023128"/>
    </source>
</evidence>
<dbReference type="PANTHER" id="PTHR28133:SF1">
    <property type="entry name" value="REQUIRED FOR RESPIRATORY GROWTH PROTEIN 7, MITOCHONDRIAL"/>
    <property type="match status" value="1"/>
</dbReference>
<dbReference type="Gene3D" id="3.40.1350.10">
    <property type="match status" value="1"/>
</dbReference>
<evidence type="ECO:0000313" key="5">
    <source>
        <dbReference type="Proteomes" id="UP000292082"/>
    </source>
</evidence>
<reference evidence="3 5" key="1">
    <citation type="submission" date="2019-01" db="EMBL/GenBank/DDBJ databases">
        <title>Draft genome sequences of three monokaryotic isolates of the white-rot basidiomycete fungus Dichomitus squalens.</title>
        <authorList>
            <consortium name="DOE Joint Genome Institute"/>
            <person name="Lopez S.C."/>
            <person name="Andreopoulos B."/>
            <person name="Pangilinan J."/>
            <person name="Lipzen A."/>
            <person name="Riley R."/>
            <person name="Ahrendt S."/>
            <person name="Ng V."/>
            <person name="Barry K."/>
            <person name="Daum C."/>
            <person name="Grigoriev I.V."/>
            <person name="Hilden K.S."/>
            <person name="Makela M.R."/>
            <person name="de Vries R.P."/>
        </authorList>
    </citation>
    <scope>NUCLEOTIDE SEQUENCE [LARGE SCALE GENOMIC DNA]</scope>
    <source>
        <strain evidence="4 5">CBS 464.89</strain>
        <strain evidence="3">OM18370.1</strain>
    </source>
</reference>
<name>A0A4Q9MHS1_9APHY</name>